<dbReference type="Gene3D" id="2.60.40.10">
    <property type="entry name" value="Immunoglobulins"/>
    <property type="match status" value="1"/>
</dbReference>
<proteinExistence type="predicted"/>
<evidence type="ECO:0000256" key="1">
    <source>
        <dbReference type="SAM" id="MobiDB-lite"/>
    </source>
</evidence>
<protein>
    <recommendedName>
        <fullName evidence="2">Ig-like domain-containing protein</fullName>
    </recommendedName>
</protein>
<dbReference type="Proteomes" id="UP001235939">
    <property type="component" value="Chromosome 02"/>
</dbReference>
<feature type="compositionally biased region" description="Basic and acidic residues" evidence="1">
    <location>
        <begin position="203"/>
        <end position="212"/>
    </location>
</feature>
<dbReference type="PROSITE" id="PS50835">
    <property type="entry name" value="IG_LIKE"/>
    <property type="match status" value="1"/>
</dbReference>
<dbReference type="SUPFAM" id="SSF48726">
    <property type="entry name" value="Immunoglobulin"/>
    <property type="match status" value="1"/>
</dbReference>
<keyword evidence="4" id="KW-1185">Reference proteome</keyword>
<organism evidence="3 4">
    <name type="scientific">Cordylochernes scorpioides</name>
    <dbReference type="NCBI Taxonomy" id="51811"/>
    <lineage>
        <taxon>Eukaryota</taxon>
        <taxon>Metazoa</taxon>
        <taxon>Ecdysozoa</taxon>
        <taxon>Arthropoda</taxon>
        <taxon>Chelicerata</taxon>
        <taxon>Arachnida</taxon>
        <taxon>Pseudoscorpiones</taxon>
        <taxon>Cheliferoidea</taxon>
        <taxon>Chernetidae</taxon>
        <taxon>Cordylochernes</taxon>
    </lineage>
</organism>
<evidence type="ECO:0000313" key="3">
    <source>
        <dbReference type="EMBL" id="UYV62900.1"/>
    </source>
</evidence>
<dbReference type="InterPro" id="IPR007110">
    <property type="entry name" value="Ig-like_dom"/>
</dbReference>
<dbReference type="CDD" id="cd09272">
    <property type="entry name" value="RNase_HI_RT_Ty1"/>
    <property type="match status" value="1"/>
</dbReference>
<feature type="compositionally biased region" description="Polar residues" evidence="1">
    <location>
        <begin position="227"/>
        <end position="260"/>
    </location>
</feature>
<feature type="compositionally biased region" description="Acidic residues" evidence="1">
    <location>
        <begin position="295"/>
        <end position="306"/>
    </location>
</feature>
<dbReference type="InterPro" id="IPR036179">
    <property type="entry name" value="Ig-like_dom_sf"/>
</dbReference>
<reference evidence="3 4" key="1">
    <citation type="submission" date="2022-01" db="EMBL/GenBank/DDBJ databases">
        <title>A chromosomal length assembly of Cordylochernes scorpioides.</title>
        <authorList>
            <person name="Zeh D."/>
            <person name="Zeh J."/>
        </authorList>
    </citation>
    <scope>NUCLEOTIDE SEQUENCE [LARGE SCALE GENOMIC DNA]</scope>
    <source>
        <strain evidence="3">IN4F17</strain>
        <tissue evidence="3">Whole Body</tissue>
    </source>
</reference>
<feature type="region of interest" description="Disordered" evidence="1">
    <location>
        <begin position="176"/>
        <end position="308"/>
    </location>
</feature>
<name>A0ABY6K560_9ARAC</name>
<feature type="compositionally biased region" description="Polar residues" evidence="1">
    <location>
        <begin position="185"/>
        <end position="202"/>
    </location>
</feature>
<accession>A0ABY6K560</accession>
<gene>
    <name evidence="3" type="ORF">LAZ67_2002360</name>
</gene>
<evidence type="ECO:0000313" key="4">
    <source>
        <dbReference type="Proteomes" id="UP001235939"/>
    </source>
</evidence>
<dbReference type="InterPro" id="IPR013783">
    <property type="entry name" value="Ig-like_fold"/>
</dbReference>
<feature type="domain" description="Ig-like" evidence="2">
    <location>
        <begin position="9"/>
        <end position="129"/>
    </location>
</feature>
<dbReference type="EMBL" id="CP092864">
    <property type="protein sequence ID" value="UYV62900.1"/>
    <property type="molecule type" value="Genomic_DNA"/>
</dbReference>
<dbReference type="PANTHER" id="PTHR21261">
    <property type="entry name" value="BEAT PROTEIN"/>
    <property type="match status" value="1"/>
</dbReference>
<sequence length="470" mass="52744">MLKLLKRYPGLGKINITSLTVPAFVQNGSEPTVLLDCEYIYDPELDKDHVLKWFLDDNPEQVYQWIPSIGSRTVSEILQPFLDMQYTAPDPDTKYRSLRLRNPTVEVGGRYTCYVGSLESHDSESASMIIYAPAKKLEVSYSKLSPDTIAVNCEADEVYPEPKLRIFFDREDSALFDTDEDSGENGDSVSHSISRGNSTSMSKSDDNKKSQVEDETSEGGVSKPDSLATNSATVSEDGSQETNENTNSEKSAELNANATIKDTKKQGKSIGTSESVGPDKSEGTSESKDIVETTEKEDDTSEESEELPSKKVIAVKKGKMYRVRIRSEIKMKRMDKEAEFECVLKIPGTDHEQIQKIKYLPAEASQELLWLLDLLKDLELEQKAPIYFHQDNQSCLKICSSEKVSSRTKHIATKIHHLKDLQKKTVIKMIYCPTGDMKADILTKPLPRPTFEKLRYNLVMSPHSCRGLVG</sequence>
<evidence type="ECO:0000259" key="2">
    <source>
        <dbReference type="PROSITE" id="PS50835"/>
    </source>
</evidence>
<feature type="compositionally biased region" description="Basic and acidic residues" evidence="1">
    <location>
        <begin position="277"/>
        <end position="294"/>
    </location>
</feature>